<dbReference type="OrthoDB" id="337038at2759"/>
<sequence>MIVIEGLTIPHRGHHKKDNVHSDTHASHGSQLRRKQHVHVRHHSPQHATGAQRETVPSPVQDFVLLSGSPLFHERPRASDSKTNSTEATTPFAKSDQKEPLQTAANQTISKEIAQKIKEGVAAGQGKDQEKLVNSTNSNAPTITLETPAKANSSSGIVIGIGNASLGAKLNVGQEKTTGENASIVTISLNGHEQKPDFSGHDKTNSTSVIEIGGKENHANASLAADIKPESQNQKPGVEHFPFNIPGLRHYGNEKNDNKAAEAPKPITEKETKLGPHENLGPNCHWKTSKGATGADITSVSCSGEFHKPEESKGGLDEAGKKPPRERF</sequence>
<keyword evidence="3" id="KW-1185">Reference proteome</keyword>
<gene>
    <name evidence="2" type="ORF">OS493_005268</name>
</gene>
<protein>
    <submittedName>
        <fullName evidence="2">Uncharacterized protein</fullName>
    </submittedName>
</protein>
<reference evidence="2" key="1">
    <citation type="submission" date="2023-01" db="EMBL/GenBank/DDBJ databases">
        <title>Genome assembly of the deep-sea coral Lophelia pertusa.</title>
        <authorList>
            <person name="Herrera S."/>
            <person name="Cordes E."/>
        </authorList>
    </citation>
    <scope>NUCLEOTIDE SEQUENCE</scope>
    <source>
        <strain evidence="2">USNM1676648</strain>
        <tissue evidence="2">Polyp</tissue>
    </source>
</reference>
<dbReference type="AlphaFoldDB" id="A0A9X0CTF6"/>
<proteinExistence type="predicted"/>
<dbReference type="EMBL" id="MU826827">
    <property type="protein sequence ID" value="KAJ7374910.1"/>
    <property type="molecule type" value="Genomic_DNA"/>
</dbReference>
<name>A0A9X0CTF6_9CNID</name>
<dbReference type="Proteomes" id="UP001163046">
    <property type="component" value="Unassembled WGS sequence"/>
</dbReference>
<feature type="region of interest" description="Disordered" evidence="1">
    <location>
        <begin position="1"/>
        <end position="56"/>
    </location>
</feature>
<evidence type="ECO:0000313" key="2">
    <source>
        <dbReference type="EMBL" id="KAJ7374910.1"/>
    </source>
</evidence>
<feature type="region of interest" description="Disordered" evidence="1">
    <location>
        <begin position="72"/>
        <end position="101"/>
    </location>
</feature>
<comment type="caution">
    <text evidence="2">The sequence shown here is derived from an EMBL/GenBank/DDBJ whole genome shotgun (WGS) entry which is preliminary data.</text>
</comment>
<accession>A0A9X0CTF6</accession>
<evidence type="ECO:0000313" key="3">
    <source>
        <dbReference type="Proteomes" id="UP001163046"/>
    </source>
</evidence>
<feature type="compositionally biased region" description="Basic and acidic residues" evidence="1">
    <location>
        <begin position="251"/>
        <end position="276"/>
    </location>
</feature>
<organism evidence="2 3">
    <name type="scientific">Desmophyllum pertusum</name>
    <dbReference type="NCBI Taxonomy" id="174260"/>
    <lineage>
        <taxon>Eukaryota</taxon>
        <taxon>Metazoa</taxon>
        <taxon>Cnidaria</taxon>
        <taxon>Anthozoa</taxon>
        <taxon>Hexacorallia</taxon>
        <taxon>Scleractinia</taxon>
        <taxon>Caryophylliina</taxon>
        <taxon>Caryophylliidae</taxon>
        <taxon>Desmophyllum</taxon>
    </lineage>
</organism>
<feature type="region of interest" description="Disordered" evidence="1">
    <location>
        <begin position="230"/>
        <end position="328"/>
    </location>
</feature>
<evidence type="ECO:0000256" key="1">
    <source>
        <dbReference type="SAM" id="MobiDB-lite"/>
    </source>
</evidence>
<feature type="compositionally biased region" description="Basic residues" evidence="1">
    <location>
        <begin position="31"/>
        <end position="45"/>
    </location>
</feature>
<feature type="compositionally biased region" description="Basic and acidic residues" evidence="1">
    <location>
        <begin position="305"/>
        <end position="328"/>
    </location>
</feature>